<dbReference type="AlphaFoldDB" id="A0A1B9IYG0"/>
<keyword evidence="2" id="KW-1133">Transmembrane helix</keyword>
<evidence type="ECO:0000256" key="2">
    <source>
        <dbReference type="SAM" id="Phobius"/>
    </source>
</evidence>
<evidence type="ECO:0000256" key="1">
    <source>
        <dbReference type="SAM" id="MobiDB-lite"/>
    </source>
</evidence>
<proteinExistence type="predicted"/>
<feature type="compositionally biased region" description="Basic and acidic residues" evidence="1">
    <location>
        <begin position="75"/>
        <end position="84"/>
    </location>
</feature>
<dbReference type="Proteomes" id="UP000092583">
    <property type="component" value="Unassembled WGS sequence"/>
</dbReference>
<feature type="region of interest" description="Disordered" evidence="1">
    <location>
        <begin position="49"/>
        <end position="84"/>
    </location>
</feature>
<organism evidence="3 4">
    <name type="scientific">Kwoniella mangroviensis CBS 10435</name>
    <dbReference type="NCBI Taxonomy" id="1331196"/>
    <lineage>
        <taxon>Eukaryota</taxon>
        <taxon>Fungi</taxon>
        <taxon>Dikarya</taxon>
        <taxon>Basidiomycota</taxon>
        <taxon>Agaricomycotina</taxon>
        <taxon>Tremellomycetes</taxon>
        <taxon>Tremellales</taxon>
        <taxon>Cryptococcaceae</taxon>
        <taxon>Kwoniella</taxon>
    </lineage>
</organism>
<keyword evidence="4" id="KW-1185">Reference proteome</keyword>
<keyword evidence="2" id="KW-0812">Transmembrane</keyword>
<reference evidence="3 4" key="1">
    <citation type="submission" date="2013-07" db="EMBL/GenBank/DDBJ databases">
        <title>The Genome Sequence of Kwoniella mangroviensis CBS10435.</title>
        <authorList>
            <consortium name="The Broad Institute Genome Sequencing Platform"/>
            <person name="Cuomo C."/>
            <person name="Litvintseva A."/>
            <person name="Chen Y."/>
            <person name="Heitman J."/>
            <person name="Sun S."/>
            <person name="Springer D."/>
            <person name="Dromer F."/>
            <person name="Young S.K."/>
            <person name="Zeng Q."/>
            <person name="Gargeya S."/>
            <person name="Fitzgerald M."/>
            <person name="Abouelleil A."/>
            <person name="Alvarado L."/>
            <person name="Berlin A.M."/>
            <person name="Chapman S.B."/>
            <person name="Dewar J."/>
            <person name="Goldberg J."/>
            <person name="Griggs A."/>
            <person name="Gujja S."/>
            <person name="Hansen M."/>
            <person name="Howarth C."/>
            <person name="Imamovic A."/>
            <person name="Larimer J."/>
            <person name="McCowan C."/>
            <person name="Murphy C."/>
            <person name="Pearson M."/>
            <person name="Priest M."/>
            <person name="Roberts A."/>
            <person name="Saif S."/>
            <person name="Shea T."/>
            <person name="Sykes S."/>
            <person name="Wortman J."/>
            <person name="Nusbaum C."/>
            <person name="Birren B."/>
        </authorList>
    </citation>
    <scope>NUCLEOTIDE SEQUENCE [LARGE SCALE GENOMIC DNA]</scope>
    <source>
        <strain evidence="3 4">CBS 10435</strain>
    </source>
</reference>
<evidence type="ECO:0000313" key="3">
    <source>
        <dbReference type="EMBL" id="OCF60563.1"/>
    </source>
</evidence>
<reference evidence="4" key="2">
    <citation type="submission" date="2013-12" db="EMBL/GenBank/DDBJ databases">
        <title>Evolution of pathogenesis and genome organization in the Tremellales.</title>
        <authorList>
            <person name="Cuomo C."/>
            <person name="Litvintseva A."/>
            <person name="Heitman J."/>
            <person name="Chen Y."/>
            <person name="Sun S."/>
            <person name="Springer D."/>
            <person name="Dromer F."/>
            <person name="Young S."/>
            <person name="Zeng Q."/>
            <person name="Chapman S."/>
            <person name="Gujja S."/>
            <person name="Saif S."/>
            <person name="Birren B."/>
        </authorList>
    </citation>
    <scope>NUCLEOTIDE SEQUENCE [LARGE SCALE GENOMIC DNA]</scope>
    <source>
        <strain evidence="4">CBS 10435</strain>
    </source>
</reference>
<sequence length="84" mass="9364">MNTAGSVAYGWGALIVAAGVSFYYAKKEIDARRKDATLRGNRPLEKLSWEEKIAQQQSSTADKHLSPIQNSIPKESFKPPEEKK</sequence>
<dbReference type="OrthoDB" id="2559326at2759"/>
<dbReference type="PANTHER" id="PTHR41800">
    <property type="entry name" value="EXPRESSED PROTEIN"/>
    <property type="match status" value="1"/>
</dbReference>
<name>A0A1B9IYG0_9TREE</name>
<keyword evidence="2" id="KW-0472">Membrane</keyword>
<accession>A0A1B9IYG0</accession>
<dbReference type="EMBL" id="KI669459">
    <property type="protein sequence ID" value="OCF60563.1"/>
    <property type="molecule type" value="Genomic_DNA"/>
</dbReference>
<feature type="transmembrane region" description="Helical" evidence="2">
    <location>
        <begin position="6"/>
        <end position="25"/>
    </location>
</feature>
<gene>
    <name evidence="3" type="ORF">L486_00198</name>
</gene>
<evidence type="ECO:0000313" key="4">
    <source>
        <dbReference type="Proteomes" id="UP000092583"/>
    </source>
</evidence>
<protein>
    <submittedName>
        <fullName evidence="3">Uncharacterized protein</fullName>
    </submittedName>
</protein>
<dbReference type="InterPro" id="IPR031833">
    <property type="entry name" value="DUF4748"/>
</dbReference>
<dbReference type="Pfam" id="PF15932">
    <property type="entry name" value="DUF4748"/>
    <property type="match status" value="1"/>
</dbReference>
<dbReference type="PANTHER" id="PTHR41800:SF1">
    <property type="entry name" value="EXPRESSED PROTEIN"/>
    <property type="match status" value="1"/>
</dbReference>